<accession>A0A078MI00</accession>
<gene>
    <name evidence="1" type="ORF">BN1049_01458</name>
</gene>
<dbReference type="PATRIC" id="fig|1461581.3.peg.1435"/>
<dbReference type="InterPro" id="IPR012334">
    <property type="entry name" value="Pectin_lyas_fold"/>
</dbReference>
<evidence type="ECO:0000313" key="1">
    <source>
        <dbReference type="EMBL" id="CEA04311.1"/>
    </source>
</evidence>
<name>A0A078MI00_9PSED</name>
<organism evidence="1">
    <name type="scientific">Pseudomonas saudimassiliensis</name>
    <dbReference type="NCBI Taxonomy" id="1461581"/>
    <lineage>
        <taxon>Bacteria</taxon>
        <taxon>Pseudomonadati</taxon>
        <taxon>Pseudomonadota</taxon>
        <taxon>Gammaproteobacteria</taxon>
        <taxon>Pseudomonadales</taxon>
        <taxon>Pseudomonadaceae</taxon>
        <taxon>Pseudomonas</taxon>
    </lineage>
</organism>
<proteinExistence type="predicted"/>
<dbReference type="InterPro" id="IPR011050">
    <property type="entry name" value="Pectin_lyase_fold/virulence"/>
</dbReference>
<dbReference type="EMBL" id="LM997413">
    <property type="protein sequence ID" value="CEA04311.1"/>
    <property type="molecule type" value="Genomic_DNA"/>
</dbReference>
<reference evidence="1" key="1">
    <citation type="submission" date="2014-07" db="EMBL/GenBank/DDBJ databases">
        <authorList>
            <person name="Urmite Genomes Urmite Genomes"/>
        </authorList>
    </citation>
    <scope>NUCLEOTIDE SEQUENCE</scope>
    <source>
        <strain evidence="1">12M76_air</strain>
    </source>
</reference>
<dbReference type="NCBIfam" id="NF012206">
    <property type="entry name" value="LktA_tand_53"/>
    <property type="match status" value="2"/>
</dbReference>
<sequence length="6466" mass="653208">MSKKSRSNGIGPSKGYCGPADVFRLNRLAAAVLLGVGAAPVWAAAGPGTNNITLHPGMTSATSMVTNGAVTDITTGTVRGNTGFNSFGHFNVNSGNTVNLHVPTGKANLVNLVHDSRVVINGTLNGLKDGSIGGNIIFADPHGLVVGASGVVNVGSLTVTTPNATQMSQLAATFTSGTDTAADTAVSDLMAGRYNAGSGDVIIQGQVNSARSVNLFAASAAVAAGASIEAGAQIFQATVNTDGLVDATAAVRGDGSITIVGQHDVEIAGELRALMANGGGGSVLVNAPDITIASSGVIDTRAAADSTEAAGNITLQAFSDVSFSALNADGSKIDDIDRLEDAIQTQGKANLGASHSVARIEIQEGAVLDAGARAGGAAGDVRVEALAVDRQLGGYAQAHSSIDVGGTLIGNDITVRSVTQVEVDSGLLSSIFSMAELDAMVDKVKQLNAGWTDEQALMHVYTVLVDAVSELRDISEVPPSNFSEFVTLLPYATFAVAEGTSRVTVAGTANIQAAGDVALSADTTRSVDTANFSLPVITSKLPFNAGIAYGRLAGETRVEILDDARVDARDLSVTAHSDNTLKVEGTAATTRDGQGSNATTLSAAFSMAHTDLRTLATVARDAVLTSGDPAHTGVTGNVSVTAVTEQTLSNTASSKSVGQGAMGGPAVALALFNSDTRAEFDADLDASSLSVNAANIISEQANNASVQAGKALADSLQAKVLSAEDFRRFTAAVGNKVKTFLGMTIKPDGAPVESQLRLGSAVAVSIADHQVEARIGGGGQQINLDGNLSVTALQQQSGLANGADSRVLADTEKDDGTKIGISVAAAYNQVTQKTRALIGNDADITAGRIGVAARNVQTLNLAGLDRWGSLDEVFENLKTHVPGLTAIPGKLSSVYANANSNSEDVGVAGSVAVLNTDIDAIAWVGDNVTLKATATGNDWQSSPYAFLPVKRDAEGEEVASRKALREHVWDWDAAVDVSAANEIQQLAIAGNFWTTLFGNTSDGKAVGGGVNVQVTDNEASAGIGANGNVTGKRVDVTATQDELIIGITPSAGKGASVAGTGAMVISVVNSDVNASIHNSTAVNAEQVGITAEHKLGLWSAAGALAVSDETGVGAGIGVNVVHTDVQALVGDNRGLRGDVLGGGGAGLVNATWTVDELLVNAESTGQVGSFSVAGAAARTAEDGGDQGEADDNNADGGLMGAVEGIGKGLLQTIFGDTSAGFQNTIGAAKDGASSIKDTVVAVPDKIGEVIDKIKGLFDESPDPGTGKSKQSLAVAGSASVNVVGQKTRARVGDIVLDPRDPARKGSKVTVLSLNQTNQISGSGSGAFTLAGGQRSQSSAGIAGAMAYNHLYNLTDAQLVNTTLNDNDALKVQAASAGDQVAMGLGIAATTAGDNNTSVAMSVSGGVITNTTSASVVDSTVHQRAGENTGIAVTAYDRTRTLLGGGSFSFASGGHGNATSAGGSLVLAVQKNTLSAQWLGSSATDFNRLDVSANSAARLLAGALGVAASTGQNSNSGSGSIALVIVDNDVRAKVDKHGSRDSSLEGGQVNVSAASVAGLSALDSLFSTAGLTALSHTDLDLDGEDTVQQIDGSIDTQDDLFAEDGSSTGATTQQNLFSGELAGEAVLAVAGNLAVSGKNSAGGAVSVVYTGSDYTASLANTEVDLSGDLNVNAGNNTDVLAAAVGGAGGKENAVSGSVTAVVARGSINASVDMSGKTLRADNLNVNAFKSGGAYSLAGNVTASTNNASVGGAISLNDMEQDVAARVRNGRYILARDAAVDAGLQSRIMTAALSGQGSGSGSAVGGAITFNRIADTTNAGMENVVLSARDLSINASQPDLGASIWSIAFNLSAAGGAAGVGGGVAVNLIDAERSASLTDSDVTLTGSASLNSALDGEIWGVGIDAAGGNTAGVGGSIVVNVIDGEDEVLVDNSRLVTTGAHQTLGLDVSGGDGLTIASLTGSVKGGGTAAVGGAVSVNRIGADRTALIRNSREISGFSQAHLRSGAQQNIYAIAVAGGGAGTVAVNGSFTSNVLQGTERATIEGSTLNVGALDLSAAIGDRTIWSLAGAFGGAGTTAVGIADTNNIILSKRLAEVIDSDLTVGGALNLASGGSSNIRSVAVGAGGAGTAAVGGSLAINVVEGEERAEIRDSEVEAGSLVVDVSRGDTDIKTLAGNAQGAGTAAVGASIAVSTINQKRIARIVDSAIELGSGSGRVKAATGGHILTLAAAGVGGGTAGVAFSNTSNNIAAQTRAEVIRSGGTAGNLDVLASDTSSIHAGSGGVAGGGSAAVGVGTAINRVDSEIHASLTGNLGSGWALRNLRIEANSAADIIAGIVAGGGAGNAAVSTVGATNIIQTLTQAHIGAGAQVIAQNNIAVSARNLDSILGSSVSAAGAGNAAIAALATVNVVETNTKAFIDGSTTAVSALGRDAGDRLLVDNGALNNAPDDDHEWISGDQFNPYPNLSVKQHHITGLAVQASSVQQVGQIALSASLAVVPLASAAVSGVVNTTVLGGSTQGYIDGARINQAIGAGSAQNVRVGANSHSYTAGYLAAVAGGPSAAAVGAGVDNTVISRLTQARLTGVQLNSRGLTEVAAGSGQYVSTIIASLAGAIVAPGISSSLVILESETDALVDGASQLDVGSLKVSASALQRLTPNAVSATGGAVAVSGALATLYNQSVTRAWLGTDLNAATGPRTRVLSGRTEVTAENSTGIGMHVASAGGGGMAVGGSIGIAVVETTTEAGASQVDFGETGRSLGHLSISAKDSLTVRNTIGAAVAGGTSVGGSANVLVANSATRALFDRSTLVGSQFTLRALREGDIRLNTVTGAVGSSALGGSMGLVLLGSGATAVTAGDENFDAMDELDQGGDGSLSQANRIGRADKTGDLTYDATEWNEETQKYELVSKTDSATKARVNSNKTDLDDRFEAGSLRKHETLARASNSSITTSGAASITAEDRLHSRNLAGAAAVAGTAAVGGGMALTLSNARVAAELNGGTSRTGSLNIDARASTLAGYDNAVEVESYAGGAGFGVGLGAALAIGQMRNDIGSRISGTHTSTGAMNLNASDTFNLDLDALGASAGAAAVGIVVASGDRDSNVTVQVADDAQLTGGAINLSARGEGGIDVYGVAAAGGLFGAGTGVASVAVERTRVQALVGDDVMLNGGTGGVSLDASVLPQLNAYALGATVAGGAAVGASYARAQTANTVTASLGDRADVRGTGGLRLKSTLEYNRTGSEIDPDQANVRAQAIAGSGGLFLSANATIAEALNTATVKSLTGSHLKLPAGRIEILADARSHQYADALGVAVGGLAAGASVAMAESDSTTLARLGDFANDRDGDVVISDLLVDANAEDINQAKSVAGSGGLIAGNASVASTLTKGSALAQIGDSVEIAMRNLAVNAEYRAIFGTHANSVNAALAGASGAGSENRVLANSQASIGDNSQLAAQKDLIVTANNNIFSHHLGAAASGAGGGVISGQAVYSDTHIDSKAHVDVGDNVDLYAGINAADYSSRLLLRAFTRMQVSESVTLSTGGAIAGGGVGVNSEANLNNTVTIGDNGLLFSSGSLGAGTYSQAGMSLEALASTWGAAGVADASVDGDLNSDQSLSVGRNTRLEALGNITLTAGDDPEGLWQNTLQLTSVANSTVRGIVAIPTVRADAHINNKASTVLAEGSQALAARNVRAGSYYGLVNAQADGVARGYQLGFIPVTSRNSNADINRDIAATLNGTLLAGRYHELLINIAADGTITQSAGLPISALKLTNFNPRQFLDTFTDMDAVTRAVMEGTISGTHVGAIELGDMLAAGGTVTINADTLSGNGTVTANGGPRIQVLNQSANYLLVGNALIPDQPGGRVYFTGAAARSQFNGQVNEVAADRRAEIRIDNSYGGNVGNVGYGPGIFLVGDILNQGGLVHISNAKGSLGQFGVTYGQQVLVEVPNGSMTVYQPNSYWSVNSNPFSEWRSFAGVTGSANVALELIGNYLYGGSGVNNSGTLTEELVYRGPYDSESSGSSILLFGGCLPASVGAGLNCSEATAKSFTGSAFRFRGISNTNSWMPIITYRSLYKSAMAYEQANIGAGGDGRRVVGGQVGIQAKYIDINGTISSGMATNRSVTISEALDTWISQHGCTTGLCVEAVDIPTHLLTASGGQPIGAKYDFVNQRIVLDDVNASGGGFIYMRGGIISTNPTGRIEVNNGFGEVTIDNRSAHQLQLGDIDTGVGSVGIVQIVDTFKKTTGGRDLSTWYVHDQNSGLSVYDNRNGASSVLDAHLVHSSSASTATYNPLDNLRFEWTQEADLSRTIIRDGDNLSVSNWAWDYISPNDPWKVSEGEVVVRDLDNVYEQHISGSLGSNYNFAVNYHGCDGGIGSSCNWDFKASGRYPAGHARAGEYYAQWVYQLPRSATLTIDHSVKADNPFAIAFVGNSSGLIDAKTNNNLIIGGRLSNAGGLTRLQAAGNIINGSDGTSFSQQLDMTAGGYVGQAGRAVVAGLAAGGTLSAVSGAAGINLDLTSDVLVRNINAGNGLGDVVVRVNGNLGAIGGLAAGSAHVTGRNLDLYATGAIGSGAAPLRVIAQEQATAGGGSTHGNLNAFAVRDVFLNEIAGDAWVGQIVSETGDVWLKVDNGSLYDAGQRLASDTLDETQRQQIWEKLKLTSEYGAEANIQQGTVKPFEDQVVSQYREYWRLKELGSLRGDTFVLAADSLDFYRPLAELQAGRTGLSDAEVQSYAAERYNGHALFFAGVFGEDWAEQTAFQSLRTDFSYTASAEQIAALTHDAIWTEGELRYAIDSTAMGSASSTPVGAADPNVVGRNVTLITGQNIGRLGDSLLINFDDLRSGNLTPQEAAALAIANAPGDVVLNRDDSGQVVSLQVNRTQPFYVAASERFDATTGGALYLQSAGNLNIGTVRSGGDARLAAATSILASNGAGSLIVGGDLTLLAGTGNLGTVNDDDMLSLDVAGRLLSASAGQHIGLRWLGDDFRIGRVFAVGDLRLDAPNGSLLGQYEGLAITGQNIQLNARDDILGLDGAALVIDQASVEGELGATAGGDIRLSNTGALHAGVIRAGGNLYLDAASTLSGRSLHADGDLHVAAPEAMDLQQLSAGGNLLVSTLDTLRLRDRALAGGDATWMGASLSMDAGSRMQAAGLLAISTDGDMSLGQLFRAGQADGALFNLRAGGRIDANGDGQVNLRAERTGSAIVQAEQGIGRVDQALLVDLPELTRTETRQGDIVLRNLSALSGTLMSAENGSISLGNAGQGVQLGSMLAADNIHYRGGDLQVDVLEVGGWLQAQMSGDLHLGQAEVGEWAELVGSSADARLGWDTLNVGQSLQVRGPGHWYGDSATAGQDVQFNVGSADLGELESAAGNLLLQAAGNFAAVGLHSPQGRIQLQAGSVELGTAATAGTLSVHSLGGLTLFNGRSGDDMTLTTESGSLGSIRFGLEADAGAVNGLQPADLYSDANILIQTDGDIVGGNAEAQGTVQMTGRNLRFGRAESLTADVLLHSQGAAAQGHGNLNAFKVHAGNDVVVHATGNLDVVNVDGASSLRAGRDLDAIVAGNLNVTGAAEAARNVNFQAGGTSHLDAVIAGRSALLHSDGAVKVTDGVTAGGEVTITSVRGGITMGTGIESSGLFDNAAINGDVTLSASGDITLPLITAGNGAITASGHDLTLGQLSSTGDIMLRAAGDLSVDQSLSAGSQNWQAEQGTVTAGDVQAAGDWYLTAGQAQIDTAVISGDVDAVVSGDLRLNALSAASALFDVGSASHIGKLDLVGSLGLQVSGALNLLTANVGGAATLQHTGAAGTRLHYGELTIGDSLTVTGLGDWSGDSALVDGQVHFDVGSAELGRLQSTGGDVLLNVARSLAVDELHSDSQSIDVTAGGAQLGNVSAATTLSVHTTADDLLIGTGTSGGDLTLTTQAGSLANIAFGPLADPATPNVLAPAHLTSGANILVHADGDVRGGNAEAQGLLRMIGRNLHFGRAQSLQGDVELNAVGDAQQGHGNISALKVDAERDIRITATGNLGVVNVDADGAPSLRAGRDLSLDIGGALNVTGLAQAGRDLTFITGGDITSENIIAGRHVRVVSGGSVELEQGVEAGGNVQFSAADNLSMGTGILSHGRYDGQPLRGDVVLEAGGNMDVPTITAANGVIRANGHDLRLGQLMSSQVIELLATGGIRVGSSQSLGDQNWQAEEDIQFDQLLTQGQALLDSLLDTRGGVLRADQGAALNAGWRNGVAGNGSIVLDQAQAPWLTLWAGKGISLADARIDQWADLHGQDIVFHGRHTGPGSFNLRIAGSGQQFADRLMSEFDAAHIVVSQFHVSDSQLSMTGDQLDIQDAQGVDRMSLQTGQAVIRMDNGSPAYQSDADIQLYELDRAFSFQQNGVTSTTNAYVLHRASTHLVLVPNYMEEHEAPGGIEYQDMTGARYAEQLLSTGFSLTRLGSLLNAAALRRAPDDLPLFRYPARADQRMNLDLPEQPATSDEVTQWVF</sequence>
<protein>
    <submittedName>
        <fullName evidence="1">Haemagglutination activity domain protein</fullName>
    </submittedName>
</protein>
<dbReference type="OrthoDB" id="6721845at2"/>
<dbReference type="InterPro" id="IPR047881">
    <property type="entry name" value="LktA_repeat"/>
</dbReference>
<dbReference type="RefSeq" id="WP_082050011.1">
    <property type="nucleotide sequence ID" value="NZ_LK391969.1"/>
</dbReference>
<dbReference type="NCBIfam" id="NF012204">
    <property type="entry name" value="adhes_FxxPxG"/>
    <property type="match status" value="1"/>
</dbReference>
<dbReference type="SUPFAM" id="SSF51126">
    <property type="entry name" value="Pectin lyase-like"/>
    <property type="match status" value="1"/>
</dbReference>
<dbReference type="EMBL" id="LK391969">
    <property type="protein sequence ID" value="CEF26525.1"/>
    <property type="molecule type" value="Genomic_DNA"/>
</dbReference>
<dbReference type="Gene3D" id="2.160.20.10">
    <property type="entry name" value="Single-stranded right-handed beta-helix, Pectin lyase-like"/>
    <property type="match status" value="1"/>
</dbReference>